<evidence type="ECO:0000313" key="4">
    <source>
        <dbReference type="Proteomes" id="UP000199592"/>
    </source>
</evidence>
<dbReference type="EMBL" id="FNMY01000001">
    <property type="protein sequence ID" value="SDW07496.1"/>
    <property type="molecule type" value="Genomic_DNA"/>
</dbReference>
<keyword evidence="2" id="KW-0812">Transmembrane</keyword>
<evidence type="ECO:0000256" key="1">
    <source>
        <dbReference type="SAM" id="Coils"/>
    </source>
</evidence>
<sequence>MSEFFKAELKDRFLDYALSRTDYFEIQTLYDEYLRPNYSLEFVVKLVQDILDYDPSLLDVMSGNGMDLFLLASTPSTEDFLDEGGFMHLYVKEEEKWDVFLDQMSSTRKISKEDKKQIKRHSPSLKREKTMLFGLVAAVAFSFLFTVFSMINGAFLQPEYVPADEFERKLEYLREQYIMENERLRQELNAMKQASDTLNL</sequence>
<proteinExistence type="predicted"/>
<dbReference type="Proteomes" id="UP000199592">
    <property type="component" value="Unassembled WGS sequence"/>
</dbReference>
<evidence type="ECO:0000313" key="3">
    <source>
        <dbReference type="EMBL" id="SDW07496.1"/>
    </source>
</evidence>
<feature type="coiled-coil region" evidence="1">
    <location>
        <begin position="163"/>
        <end position="194"/>
    </location>
</feature>
<evidence type="ECO:0000256" key="2">
    <source>
        <dbReference type="SAM" id="Phobius"/>
    </source>
</evidence>
<reference evidence="4" key="1">
    <citation type="submission" date="2016-10" db="EMBL/GenBank/DDBJ databases">
        <authorList>
            <person name="Varghese N."/>
            <person name="Submissions S."/>
        </authorList>
    </citation>
    <scope>NUCLEOTIDE SEQUENCE [LARGE SCALE GENOMIC DNA]</scope>
    <source>
        <strain evidence="4">DSM 25030</strain>
    </source>
</reference>
<keyword evidence="2" id="KW-1133">Transmembrane helix</keyword>
<protein>
    <submittedName>
        <fullName evidence="3">Uncharacterized protein</fullName>
    </submittedName>
</protein>
<dbReference type="OrthoDB" id="1450043at2"/>
<gene>
    <name evidence="3" type="ORF">SAMN04487892_0261</name>
</gene>
<name>A0A1H2QK15_9FLAO</name>
<feature type="transmembrane region" description="Helical" evidence="2">
    <location>
        <begin position="130"/>
        <end position="151"/>
    </location>
</feature>
<dbReference type="STRING" id="1073328.SAMN05216294_1610"/>
<accession>A0A1H2QK15</accession>
<keyword evidence="1" id="KW-0175">Coiled coil</keyword>
<keyword evidence="2" id="KW-0472">Membrane</keyword>
<dbReference type="AlphaFoldDB" id="A0A1H2QK15"/>
<organism evidence="3 4">
    <name type="scientific">Flagellimonas zhangzhouensis</name>
    <dbReference type="NCBI Taxonomy" id="1073328"/>
    <lineage>
        <taxon>Bacteria</taxon>
        <taxon>Pseudomonadati</taxon>
        <taxon>Bacteroidota</taxon>
        <taxon>Flavobacteriia</taxon>
        <taxon>Flavobacteriales</taxon>
        <taxon>Flavobacteriaceae</taxon>
        <taxon>Flagellimonas</taxon>
    </lineage>
</organism>
<dbReference type="RefSeq" id="WP_090294045.1">
    <property type="nucleotide sequence ID" value="NZ_FNKI01000002.1"/>
</dbReference>
<keyword evidence="4" id="KW-1185">Reference proteome</keyword>